<evidence type="ECO:0000259" key="2">
    <source>
        <dbReference type="Pfam" id="PF03544"/>
    </source>
</evidence>
<evidence type="ECO:0000313" key="4">
    <source>
        <dbReference type="Proteomes" id="UP000002772"/>
    </source>
</evidence>
<evidence type="ECO:0000256" key="1">
    <source>
        <dbReference type="SAM" id="SignalP"/>
    </source>
</evidence>
<dbReference type="Pfam" id="PF03544">
    <property type="entry name" value="TonB_C"/>
    <property type="match status" value="1"/>
</dbReference>
<dbReference type="AlphaFoldDB" id="F8N7Z6"/>
<gene>
    <name evidence="3" type="ORF">Premu_2152</name>
</gene>
<keyword evidence="1" id="KW-0732">Signal</keyword>
<dbReference type="RefSeq" id="WP_007575169.1">
    <property type="nucleotide sequence ID" value="NZ_BPTS01000002.1"/>
</dbReference>
<dbReference type="HOGENOM" id="CLU_745683_0_0_10"/>
<dbReference type="STRING" id="688246.Premu_2152"/>
<dbReference type="Gene3D" id="3.30.1150.10">
    <property type="match status" value="1"/>
</dbReference>
<feature type="chain" id="PRO_5003375826" description="TonB C-terminal domain-containing protein" evidence="1">
    <location>
        <begin position="22"/>
        <end position="371"/>
    </location>
</feature>
<evidence type="ECO:0000313" key="3">
    <source>
        <dbReference type="EMBL" id="EGN57542.1"/>
    </source>
</evidence>
<proteinExistence type="predicted"/>
<reference evidence="4" key="1">
    <citation type="journal article" date="2011" name="Stand. Genomic Sci.">
        <title>Non-contiguous finished genome sequence of the opportunistic oral pathogen Prevotella multisaccharivorax type strain (PPPA20).</title>
        <authorList>
            <person name="Pati A."/>
            <person name="Gronow S."/>
            <person name="Lu M."/>
            <person name="Lapidus A."/>
            <person name="Nolan M."/>
            <person name="Lucas S."/>
            <person name="Hammon N."/>
            <person name="Deshpande S."/>
            <person name="Cheng J.F."/>
            <person name="Tapia R."/>
            <person name="Han C."/>
            <person name="Goodwin L."/>
            <person name="Pitluck S."/>
            <person name="Liolios K."/>
            <person name="Pagani I."/>
            <person name="Mavromatis K."/>
            <person name="Mikhailova N."/>
            <person name="Huntemann M."/>
            <person name="Chen A."/>
            <person name="Palaniappan K."/>
            <person name="Land M."/>
            <person name="Hauser L."/>
            <person name="Detter J.C."/>
            <person name="Brambilla E.M."/>
            <person name="Rohde M."/>
            <person name="Goker M."/>
            <person name="Woyke T."/>
            <person name="Bristow J."/>
            <person name="Eisen J.A."/>
            <person name="Markowitz V."/>
            <person name="Hugenholtz P."/>
            <person name="Kyrpides N.C."/>
            <person name="Klenk H.P."/>
            <person name="Ivanova N."/>
        </authorList>
    </citation>
    <scope>NUCLEOTIDE SEQUENCE [LARGE SCALE GENOMIC DNA]</scope>
    <source>
        <strain evidence="4">DSM 17128</strain>
    </source>
</reference>
<dbReference type="OrthoDB" id="1062197at2"/>
<accession>F8N7Z6</accession>
<dbReference type="GO" id="GO:0055085">
    <property type="term" value="P:transmembrane transport"/>
    <property type="evidence" value="ECO:0007669"/>
    <property type="project" value="InterPro"/>
</dbReference>
<protein>
    <recommendedName>
        <fullName evidence="2">TonB C-terminal domain-containing protein</fullName>
    </recommendedName>
</protein>
<feature type="domain" description="TonB C-terminal" evidence="2">
    <location>
        <begin position="312"/>
        <end position="370"/>
    </location>
</feature>
<name>F8N7Z6_9BACT</name>
<dbReference type="InterPro" id="IPR037682">
    <property type="entry name" value="TonB_C"/>
</dbReference>
<dbReference type="SUPFAM" id="SSF74653">
    <property type="entry name" value="TolA/TonB C-terminal domain"/>
    <property type="match status" value="1"/>
</dbReference>
<sequence>MKKILTIAVLFLPLLAGKAQTVDTRVVSYSVKYEKEHLFLQKDSDYNVVDYDIEWPEVAGFSNVPELKRYISSELTGIATADYDSLLVTLHQSYGAPVSSMMKTIPDDRRFCYVTATARIVGYEPNHWIAYYLSLNVEPGKLSSNKASSGEHVVVYDLSRRTLSNVKDLISSSVVTRNEPQDFYDHLFAPLDDNFFNTMTGCEVEGVWVDGRSLNYLVRAFVGSNSRIYTASMPLDTYAYALSRQGKRLFMKKAEAIVPKAITQPLTIDGDSIYNNVEQMPTFKGGSEAFKQYMSYASKPEVMLSGTVKEYTSFVVDKNGRVRDVCVLKPINPVLDRHAAMTIKGLPDFVPGKMNGNNVAVRLYMPITYQP</sequence>
<dbReference type="Proteomes" id="UP000002772">
    <property type="component" value="Unassembled WGS sequence"/>
</dbReference>
<keyword evidence="4" id="KW-1185">Reference proteome</keyword>
<organism evidence="3 4">
    <name type="scientific">Hallella multisaccharivorax DSM 17128</name>
    <dbReference type="NCBI Taxonomy" id="688246"/>
    <lineage>
        <taxon>Bacteria</taxon>
        <taxon>Pseudomonadati</taxon>
        <taxon>Bacteroidota</taxon>
        <taxon>Bacteroidia</taxon>
        <taxon>Bacteroidales</taxon>
        <taxon>Prevotellaceae</taxon>
        <taxon>Hallella</taxon>
    </lineage>
</organism>
<feature type="signal peptide" evidence="1">
    <location>
        <begin position="1"/>
        <end position="21"/>
    </location>
</feature>
<dbReference type="eggNOG" id="COG0810">
    <property type="taxonomic scope" value="Bacteria"/>
</dbReference>
<dbReference type="EMBL" id="GL945017">
    <property type="protein sequence ID" value="EGN57542.1"/>
    <property type="molecule type" value="Genomic_DNA"/>
</dbReference>